<dbReference type="EMBL" id="CAJJDM010000051">
    <property type="protein sequence ID" value="CAD8073880.1"/>
    <property type="molecule type" value="Genomic_DNA"/>
</dbReference>
<accession>A0A8S1M0G0</accession>
<dbReference type="PROSITE" id="PS50082">
    <property type="entry name" value="WD_REPEATS_2"/>
    <property type="match status" value="2"/>
</dbReference>
<evidence type="ECO:0000313" key="2">
    <source>
        <dbReference type="EMBL" id="CAD8073880.1"/>
    </source>
</evidence>
<gene>
    <name evidence="2" type="ORF">PPRIM_AZ9-3.1.T0510289</name>
</gene>
<dbReference type="SMART" id="SM00320">
    <property type="entry name" value="WD40"/>
    <property type="match status" value="4"/>
</dbReference>
<dbReference type="GO" id="GO:0016226">
    <property type="term" value="P:iron-sulfur cluster assembly"/>
    <property type="evidence" value="ECO:0007669"/>
    <property type="project" value="TreeGrafter"/>
</dbReference>
<keyword evidence="1" id="KW-0853">WD repeat</keyword>
<feature type="repeat" description="WD" evidence="1">
    <location>
        <begin position="127"/>
        <end position="158"/>
    </location>
</feature>
<reference evidence="2" key="1">
    <citation type="submission" date="2021-01" db="EMBL/GenBank/DDBJ databases">
        <authorList>
            <consortium name="Genoscope - CEA"/>
            <person name="William W."/>
        </authorList>
    </citation>
    <scope>NUCLEOTIDE SEQUENCE</scope>
</reference>
<comment type="caution">
    <text evidence="2">The sequence shown here is derived from an EMBL/GenBank/DDBJ whole genome shotgun (WGS) entry which is preliminary data.</text>
</comment>
<feature type="repeat" description="WD" evidence="1">
    <location>
        <begin position="171"/>
        <end position="202"/>
    </location>
</feature>
<dbReference type="PANTHER" id="PTHR19920">
    <property type="entry name" value="WD40 PROTEIN CIAO1"/>
    <property type="match status" value="1"/>
</dbReference>
<keyword evidence="3" id="KW-1185">Reference proteome</keyword>
<dbReference type="PANTHER" id="PTHR19920:SF0">
    <property type="entry name" value="CYTOSOLIC IRON-SULFUR PROTEIN ASSEMBLY PROTEIN CIAO1-RELATED"/>
    <property type="match status" value="1"/>
</dbReference>
<dbReference type="Proteomes" id="UP000688137">
    <property type="component" value="Unassembled WGS sequence"/>
</dbReference>
<name>A0A8S1M0G0_PARPR</name>
<evidence type="ECO:0000313" key="3">
    <source>
        <dbReference type="Proteomes" id="UP000688137"/>
    </source>
</evidence>
<protein>
    <recommendedName>
        <fullName evidence="4">WD40-repeat-containing domain</fullName>
    </recommendedName>
</protein>
<proteinExistence type="predicted"/>
<dbReference type="AlphaFoldDB" id="A0A8S1M0G0"/>
<dbReference type="InterPro" id="IPR001680">
    <property type="entry name" value="WD40_rpt"/>
</dbReference>
<organism evidence="2 3">
    <name type="scientific">Paramecium primaurelia</name>
    <dbReference type="NCBI Taxonomy" id="5886"/>
    <lineage>
        <taxon>Eukaryota</taxon>
        <taxon>Sar</taxon>
        <taxon>Alveolata</taxon>
        <taxon>Ciliophora</taxon>
        <taxon>Intramacronucleata</taxon>
        <taxon>Oligohymenophorea</taxon>
        <taxon>Peniculida</taxon>
        <taxon>Parameciidae</taxon>
        <taxon>Paramecium</taxon>
    </lineage>
</organism>
<evidence type="ECO:0000256" key="1">
    <source>
        <dbReference type="PROSITE-ProRule" id="PRU00221"/>
    </source>
</evidence>
<dbReference type="Pfam" id="PF00400">
    <property type="entry name" value="WD40"/>
    <property type="match status" value="3"/>
</dbReference>
<sequence>MSDFLDSQSLDKSILQNEFKNEEQGFVEQNEQIKKIQNNEIQEREIRQTEDVEIKQKKDEEILYMNVEQKKEGKVNYELIDQHTIKQNEWCCDVAFNKDQQIVVAGCNENIKVFEHNQGKLDQIQLLSGHKKSVLILRFMSINNFVSGGGDNAIIIWQEIGYHKWNCQQKLIGHLDPIYCLLVNNNDNLIISCSHDCTINFWIKQKQWLCQQTISDHQDQIYSLSLNEQQNKLISCSKDSYILVIEQLTQDQQWYVTQKIKVDQFGYRICFINDNIFIFQPYCQEQMHMYEMDSHSQIFMKTKEIFVNCDSIYCELLFQQQYLKLKCILVNKNGRNVNIMRKKENGDFIIQQSIQFNTSDIFGQLSDNGDYLITWDFRSKEIQIRQFKEL</sequence>
<evidence type="ECO:0008006" key="4">
    <source>
        <dbReference type="Google" id="ProtNLM"/>
    </source>
</evidence>
<dbReference type="GO" id="GO:0097361">
    <property type="term" value="C:cytosolic [4Fe-4S] assembly targeting complex"/>
    <property type="evidence" value="ECO:0007669"/>
    <property type="project" value="TreeGrafter"/>
</dbReference>